<protein>
    <submittedName>
        <fullName evidence="3">Helix-turn-helix transcriptional regulator</fullName>
    </submittedName>
</protein>
<evidence type="ECO:0000313" key="4">
    <source>
        <dbReference type="Proteomes" id="UP001165962"/>
    </source>
</evidence>
<dbReference type="PANTHER" id="PTHR46797:SF1">
    <property type="entry name" value="METHYLPHOSPHONATE SYNTHASE"/>
    <property type="match status" value="1"/>
</dbReference>
<gene>
    <name evidence="3" type="ORF">G9U52_24090</name>
</gene>
<evidence type="ECO:0000256" key="1">
    <source>
        <dbReference type="ARBA" id="ARBA00023125"/>
    </source>
</evidence>
<dbReference type="InterPro" id="IPR010982">
    <property type="entry name" value="Lambda_DNA-bd_dom_sf"/>
</dbReference>
<dbReference type="SMART" id="SM00530">
    <property type="entry name" value="HTH_XRE"/>
    <property type="match status" value="1"/>
</dbReference>
<dbReference type="Proteomes" id="UP001165962">
    <property type="component" value="Unassembled WGS sequence"/>
</dbReference>
<dbReference type="EMBL" id="JAAOIW010000010">
    <property type="protein sequence ID" value="NHN32898.1"/>
    <property type="molecule type" value="Genomic_DNA"/>
</dbReference>
<dbReference type="InterPro" id="IPR001387">
    <property type="entry name" value="Cro/C1-type_HTH"/>
</dbReference>
<comment type="caution">
    <text evidence="3">The sequence shown here is derived from an EMBL/GenBank/DDBJ whole genome shotgun (WGS) entry which is preliminary data.</text>
</comment>
<dbReference type="Gene3D" id="1.10.260.40">
    <property type="entry name" value="lambda repressor-like DNA-binding domains"/>
    <property type="match status" value="1"/>
</dbReference>
<keyword evidence="1" id="KW-0238">DNA-binding</keyword>
<evidence type="ECO:0000259" key="2">
    <source>
        <dbReference type="PROSITE" id="PS50943"/>
    </source>
</evidence>
<feature type="domain" description="HTH cro/C1-type" evidence="2">
    <location>
        <begin position="7"/>
        <end position="62"/>
    </location>
</feature>
<proteinExistence type="predicted"/>
<dbReference type="PROSITE" id="PS50943">
    <property type="entry name" value="HTH_CROC1"/>
    <property type="match status" value="1"/>
</dbReference>
<sequence>MEFGTKLKELRQLRDISLRKLGEKAGISYSILNSIENGRIQPSREIVASLAYALKVENSTELLALAGYDSVAGKGADER</sequence>
<dbReference type="RefSeq" id="WP_166153211.1">
    <property type="nucleotide sequence ID" value="NZ_JAAOIW010000010.1"/>
</dbReference>
<dbReference type="PANTHER" id="PTHR46797">
    <property type="entry name" value="HTH-TYPE TRANSCRIPTIONAL REGULATOR"/>
    <property type="match status" value="1"/>
</dbReference>
<dbReference type="SUPFAM" id="SSF47413">
    <property type="entry name" value="lambda repressor-like DNA-binding domains"/>
    <property type="match status" value="1"/>
</dbReference>
<reference evidence="3" key="1">
    <citation type="submission" date="2020-03" db="EMBL/GenBank/DDBJ databases">
        <title>Draft sequencing of Paenibacilllus sp. S3N08.</title>
        <authorList>
            <person name="Kim D.-U."/>
        </authorList>
    </citation>
    <scope>NUCLEOTIDE SEQUENCE</scope>
    <source>
        <strain evidence="3">S3N08</strain>
    </source>
</reference>
<keyword evidence="4" id="KW-1185">Reference proteome</keyword>
<organism evidence="3 4">
    <name type="scientific">Paenibacillus agricola</name>
    <dbReference type="NCBI Taxonomy" id="2716264"/>
    <lineage>
        <taxon>Bacteria</taxon>
        <taxon>Bacillati</taxon>
        <taxon>Bacillota</taxon>
        <taxon>Bacilli</taxon>
        <taxon>Bacillales</taxon>
        <taxon>Paenibacillaceae</taxon>
        <taxon>Paenibacillus</taxon>
    </lineage>
</organism>
<accession>A0ABX0JBH4</accession>
<name>A0ABX0JBH4_9BACL</name>
<evidence type="ECO:0000313" key="3">
    <source>
        <dbReference type="EMBL" id="NHN32898.1"/>
    </source>
</evidence>
<dbReference type="InterPro" id="IPR050807">
    <property type="entry name" value="TransReg_Diox_bact_type"/>
</dbReference>
<dbReference type="Pfam" id="PF13560">
    <property type="entry name" value="HTH_31"/>
    <property type="match status" value="1"/>
</dbReference>
<dbReference type="CDD" id="cd00093">
    <property type="entry name" value="HTH_XRE"/>
    <property type="match status" value="1"/>
</dbReference>